<dbReference type="Proteomes" id="UP000320231">
    <property type="component" value="Chromosome"/>
</dbReference>
<sequence>MPLLWTDSTEAARALSPLLAALPEVPTPCTAEGPATPSQRVTLMRTLTLPGSTTHRQVMAFAAKRHSAPFFHTMRQTHQLGYIAAVRFIDGDPASVAYIVQCSQADIAQAKLLIQEEIDRLWAQLLTDLAAEWPLSRREFTGLDIPETPTAVLVAHWHAHLNASHTPLYQLSRPAPSSFWLTIGEDGLPTPTYGRGGSELGKGLNQ</sequence>
<dbReference type="AlphaFoldDB" id="A0A455U981"/>
<reference evidence="1 2" key="1">
    <citation type="journal article" date="2019" name="Microbiol. Resour. Announc.">
        <title>Complete Genome Sequence of Halomonas sulfidaeris Strain Esulfide1 Isolated from a Metal Sulfide Rock at a Depth of 2,200 Meters, Obtained Using Nanopore Sequencing.</title>
        <authorList>
            <person name="Saito M."/>
            <person name="Nishigata A."/>
            <person name="Galipon J."/>
            <person name="Arakawa K."/>
        </authorList>
    </citation>
    <scope>NUCLEOTIDE SEQUENCE [LARGE SCALE GENOMIC DNA]</scope>
    <source>
        <strain evidence="1 2">ATCC BAA-803</strain>
    </source>
</reference>
<dbReference type="KEGG" id="hsr:HSBAA_31090"/>
<gene>
    <name evidence="1" type="ORF">HSBAA_31090</name>
</gene>
<dbReference type="EMBL" id="AP019514">
    <property type="protein sequence ID" value="BBI61803.1"/>
    <property type="molecule type" value="Genomic_DNA"/>
</dbReference>
<name>A0A455U981_9GAMM</name>
<dbReference type="SUPFAM" id="SSF63411">
    <property type="entry name" value="LuxS/MPP-like metallohydrolase"/>
    <property type="match status" value="1"/>
</dbReference>
<organism evidence="1 2">
    <name type="scientific">Vreelandella sulfidaeris</name>
    <dbReference type="NCBI Taxonomy" id="115553"/>
    <lineage>
        <taxon>Bacteria</taxon>
        <taxon>Pseudomonadati</taxon>
        <taxon>Pseudomonadota</taxon>
        <taxon>Gammaproteobacteria</taxon>
        <taxon>Oceanospirillales</taxon>
        <taxon>Halomonadaceae</taxon>
        <taxon>Vreelandella</taxon>
    </lineage>
</organism>
<evidence type="ECO:0000313" key="1">
    <source>
        <dbReference type="EMBL" id="BBI61803.1"/>
    </source>
</evidence>
<evidence type="ECO:0000313" key="2">
    <source>
        <dbReference type="Proteomes" id="UP000320231"/>
    </source>
</evidence>
<protein>
    <submittedName>
        <fullName evidence="1">Uncharacterized protein</fullName>
    </submittedName>
</protein>
<dbReference type="GO" id="GO:0046872">
    <property type="term" value="F:metal ion binding"/>
    <property type="evidence" value="ECO:0007669"/>
    <property type="project" value="InterPro"/>
</dbReference>
<proteinExistence type="predicted"/>
<accession>A0A455U981</accession>
<dbReference type="InterPro" id="IPR011249">
    <property type="entry name" value="Metalloenz_LuxS/M16"/>
</dbReference>